<keyword evidence="1" id="KW-0472">Membrane</keyword>
<name>A0A519BFU0_ACIG2</name>
<protein>
    <submittedName>
        <fullName evidence="2">Uncharacterized protein</fullName>
    </submittedName>
</protein>
<dbReference type="AlphaFoldDB" id="A0A519BFU0"/>
<keyword evidence="1" id="KW-1133">Transmembrane helix</keyword>
<comment type="caution">
    <text evidence="2">The sequence shown here is derived from an EMBL/GenBank/DDBJ whole genome shotgun (WGS) entry which is preliminary data.</text>
</comment>
<organism evidence="2 3">
    <name type="scientific">Acididesulfobacter guangdongensis</name>
    <dbReference type="NCBI Taxonomy" id="2597225"/>
    <lineage>
        <taxon>Bacteria</taxon>
        <taxon>Deltaproteobacteria</taxon>
        <taxon>Candidatus Acidulodesulfobacterales</taxon>
        <taxon>Candidatus Acididesulfobacter</taxon>
    </lineage>
</organism>
<evidence type="ECO:0000256" key="1">
    <source>
        <dbReference type="SAM" id="Phobius"/>
    </source>
</evidence>
<gene>
    <name evidence="2" type="ORF">EVJ46_08040</name>
</gene>
<dbReference type="EMBL" id="SGBC01000003">
    <property type="protein sequence ID" value="RZD16128.1"/>
    <property type="molecule type" value="Genomic_DNA"/>
</dbReference>
<evidence type="ECO:0000313" key="2">
    <source>
        <dbReference type="EMBL" id="RZD16128.1"/>
    </source>
</evidence>
<sequence length="110" mass="12995">MGFTVFKIHRGIHEKVTKLGLELYDWGLYIFLTMGIILLLKKEILAAIILDLLIFIFLKKYKKGKPDLYTTTLINYFFMTKKLFVLEPQRDITDTKNIIESYGLLNKKFK</sequence>
<accession>A0A519BFU0</accession>
<keyword evidence="1" id="KW-0812">Transmembrane</keyword>
<feature type="transmembrane region" description="Helical" evidence="1">
    <location>
        <begin position="28"/>
        <end position="58"/>
    </location>
</feature>
<evidence type="ECO:0000313" key="3">
    <source>
        <dbReference type="Proteomes" id="UP000316562"/>
    </source>
</evidence>
<reference evidence="2 3" key="1">
    <citation type="journal article" date="2019" name="ISME J.">
        <title>Insights into ecological role of a new deltaproteobacterial order Candidatus Acidulodesulfobacterales by metagenomics and metatranscriptomics.</title>
        <authorList>
            <person name="Tan S."/>
            <person name="Liu J."/>
            <person name="Fang Y."/>
            <person name="Hedlund B.P."/>
            <person name="Lian Z.H."/>
            <person name="Huang L.Y."/>
            <person name="Li J.T."/>
            <person name="Huang L.N."/>
            <person name="Li W.J."/>
            <person name="Jiang H.C."/>
            <person name="Dong H.L."/>
            <person name="Shu W.S."/>
        </authorList>
    </citation>
    <scope>NUCLEOTIDE SEQUENCE [LARGE SCALE GENOMIC DNA]</scope>
    <source>
        <strain evidence="2">AP2</strain>
    </source>
</reference>
<proteinExistence type="predicted"/>
<dbReference type="Proteomes" id="UP000316562">
    <property type="component" value="Unassembled WGS sequence"/>
</dbReference>